<feature type="transmembrane region" description="Helical" evidence="6">
    <location>
        <begin position="167"/>
        <end position="185"/>
    </location>
</feature>
<evidence type="ECO:0000256" key="6">
    <source>
        <dbReference type="SAM" id="Phobius"/>
    </source>
</evidence>
<feature type="transmembrane region" description="Helical" evidence="6">
    <location>
        <begin position="442"/>
        <end position="460"/>
    </location>
</feature>
<dbReference type="Proteomes" id="UP000189818">
    <property type="component" value="Unassembled WGS sequence"/>
</dbReference>
<dbReference type="InterPro" id="IPR050833">
    <property type="entry name" value="Poly_Biosynth_Transport"/>
</dbReference>
<reference evidence="8" key="1">
    <citation type="submission" date="2017-02" db="EMBL/GenBank/DDBJ databases">
        <authorList>
            <person name="Varghese N."/>
            <person name="Submissions S."/>
        </authorList>
    </citation>
    <scope>NUCLEOTIDE SEQUENCE [LARGE SCALE GENOMIC DNA]</scope>
    <source>
        <strain evidence="8">UM2</strain>
    </source>
</reference>
<evidence type="ECO:0000313" key="8">
    <source>
        <dbReference type="Proteomes" id="UP000189818"/>
    </source>
</evidence>
<feature type="transmembrane region" description="Helical" evidence="6">
    <location>
        <begin position="32"/>
        <end position="54"/>
    </location>
</feature>
<keyword evidence="5 6" id="KW-0472">Membrane</keyword>
<keyword evidence="8" id="KW-1185">Reference proteome</keyword>
<feature type="transmembrane region" description="Helical" evidence="6">
    <location>
        <begin position="60"/>
        <end position="80"/>
    </location>
</feature>
<feature type="transmembrane region" description="Helical" evidence="6">
    <location>
        <begin position="409"/>
        <end position="430"/>
    </location>
</feature>
<feature type="transmembrane region" description="Helical" evidence="6">
    <location>
        <begin position="310"/>
        <end position="327"/>
    </location>
</feature>
<gene>
    <name evidence="7" type="ORF">SAMN06295920_101755</name>
</gene>
<evidence type="ECO:0000256" key="3">
    <source>
        <dbReference type="ARBA" id="ARBA00022692"/>
    </source>
</evidence>
<evidence type="ECO:0000313" key="7">
    <source>
        <dbReference type="EMBL" id="SKB31668.1"/>
    </source>
</evidence>
<feature type="transmembrane region" description="Helical" evidence="6">
    <location>
        <begin position="466"/>
        <end position="489"/>
    </location>
</feature>
<name>A0A1T5A9Q7_9SPHN</name>
<keyword evidence="2" id="KW-1003">Cell membrane</keyword>
<dbReference type="STRING" id="439228.SAMN06295920_101755"/>
<proteinExistence type="predicted"/>
<feature type="transmembrane region" description="Helical" evidence="6">
    <location>
        <begin position="376"/>
        <end position="397"/>
    </location>
</feature>
<feature type="transmembrane region" description="Helical" evidence="6">
    <location>
        <begin position="134"/>
        <end position="155"/>
    </location>
</feature>
<keyword evidence="4 6" id="KW-1133">Transmembrane helix</keyword>
<feature type="transmembrane region" description="Helical" evidence="6">
    <location>
        <begin position="251"/>
        <end position="269"/>
    </location>
</feature>
<evidence type="ECO:0000256" key="4">
    <source>
        <dbReference type="ARBA" id="ARBA00022989"/>
    </source>
</evidence>
<dbReference type="PANTHER" id="PTHR30250:SF11">
    <property type="entry name" value="O-ANTIGEN TRANSPORTER-RELATED"/>
    <property type="match status" value="1"/>
</dbReference>
<evidence type="ECO:0000256" key="1">
    <source>
        <dbReference type="ARBA" id="ARBA00004651"/>
    </source>
</evidence>
<dbReference type="AlphaFoldDB" id="A0A1T5A9Q7"/>
<dbReference type="Pfam" id="PF13440">
    <property type="entry name" value="Polysacc_synt_3"/>
    <property type="match status" value="1"/>
</dbReference>
<dbReference type="RefSeq" id="WP_079646666.1">
    <property type="nucleotide sequence ID" value="NZ_FUYM01000001.1"/>
</dbReference>
<organism evidence="7 8">
    <name type="scientific">Rhizorhabdus histidinilytica</name>
    <dbReference type="NCBI Taxonomy" id="439228"/>
    <lineage>
        <taxon>Bacteria</taxon>
        <taxon>Pseudomonadati</taxon>
        <taxon>Pseudomonadota</taxon>
        <taxon>Alphaproteobacteria</taxon>
        <taxon>Sphingomonadales</taxon>
        <taxon>Sphingomonadaceae</taxon>
        <taxon>Rhizorhabdus</taxon>
    </lineage>
</organism>
<sequence>MSLAPETAPPTADTLKEGDDIKALAKGGRTNFFGFLLRLAARLPFLFIAGRWYGAEALGRFAYAVIIVEFVATLATLGLKRGLAEQLSATDRPHVHVVWDALLMGAIASTVAATVLGMVPQLMFPNSGINGLEWLLPLTIFALAWSDIALAALAYRLDIGATVRARSIIEPWTISIAAFALAFYSLRDGLIIAYVVSMVAALAASIWPLLKSFGWPHGWRPRPVVLFMLARRNVPLAAADAIEWGSRRLDIAILGLFFSPVIVGIYYVAQQVASLPQKLKTSFDPILGPVITRNLEAGNRLAVAKQVAQVGFWIIAAQTAVGLALGIPGEGVMGLVGPNFVAGNTALAFLLIAEVVAATAAVSEAALIYVARHLNLWISMGMIGIQIMLSFAIVMIMRDQFALPVLWQAAGPAIALAMALGIASIMKAKLLSRLLGAPVSGWRWPLVWAALAAGVVGYLATRLPEWIELLFGIPAILLVFGAIIWRFGFTSEDRTLFRLKEA</sequence>
<keyword evidence="3 6" id="KW-0812">Transmembrane</keyword>
<dbReference type="GO" id="GO:0005886">
    <property type="term" value="C:plasma membrane"/>
    <property type="evidence" value="ECO:0007669"/>
    <property type="project" value="UniProtKB-SubCell"/>
</dbReference>
<feature type="transmembrane region" description="Helical" evidence="6">
    <location>
        <begin position="101"/>
        <end position="122"/>
    </location>
</feature>
<accession>A0A1T5A9Q7</accession>
<dbReference type="PANTHER" id="PTHR30250">
    <property type="entry name" value="PST FAMILY PREDICTED COLANIC ACID TRANSPORTER"/>
    <property type="match status" value="1"/>
</dbReference>
<feature type="transmembrane region" description="Helical" evidence="6">
    <location>
        <begin position="347"/>
        <end position="369"/>
    </location>
</feature>
<dbReference type="OrthoDB" id="7388052at2"/>
<comment type="subcellular location">
    <subcellularLocation>
        <location evidence="1">Cell membrane</location>
        <topology evidence="1">Multi-pass membrane protein</topology>
    </subcellularLocation>
</comment>
<feature type="transmembrane region" description="Helical" evidence="6">
    <location>
        <begin position="191"/>
        <end position="210"/>
    </location>
</feature>
<evidence type="ECO:0000256" key="5">
    <source>
        <dbReference type="ARBA" id="ARBA00023136"/>
    </source>
</evidence>
<dbReference type="EMBL" id="FUYM01000001">
    <property type="protein sequence ID" value="SKB31668.1"/>
    <property type="molecule type" value="Genomic_DNA"/>
</dbReference>
<evidence type="ECO:0000256" key="2">
    <source>
        <dbReference type="ARBA" id="ARBA00022475"/>
    </source>
</evidence>
<protein>
    <submittedName>
        <fullName evidence="7">Membrane protein involved in the export of O-antigen and teichoic acid</fullName>
    </submittedName>
</protein>